<feature type="compositionally biased region" description="Polar residues" evidence="1">
    <location>
        <begin position="437"/>
        <end position="451"/>
    </location>
</feature>
<organism evidence="2 3">
    <name type="scientific">Mycena alexandri</name>
    <dbReference type="NCBI Taxonomy" id="1745969"/>
    <lineage>
        <taxon>Eukaryota</taxon>
        <taxon>Fungi</taxon>
        <taxon>Dikarya</taxon>
        <taxon>Basidiomycota</taxon>
        <taxon>Agaricomycotina</taxon>
        <taxon>Agaricomycetes</taxon>
        <taxon>Agaricomycetidae</taxon>
        <taxon>Agaricales</taxon>
        <taxon>Marasmiineae</taxon>
        <taxon>Mycenaceae</taxon>
        <taxon>Mycena</taxon>
    </lineage>
</organism>
<feature type="compositionally biased region" description="Acidic residues" evidence="1">
    <location>
        <begin position="759"/>
        <end position="770"/>
    </location>
</feature>
<feature type="compositionally biased region" description="Basic and acidic residues" evidence="1">
    <location>
        <begin position="578"/>
        <end position="619"/>
    </location>
</feature>
<dbReference type="InterPro" id="IPR042403">
    <property type="entry name" value="Spt21/Ams2"/>
</dbReference>
<evidence type="ECO:0000313" key="2">
    <source>
        <dbReference type="EMBL" id="KAJ7039138.1"/>
    </source>
</evidence>
<feature type="compositionally biased region" description="Acidic residues" evidence="1">
    <location>
        <begin position="809"/>
        <end position="819"/>
    </location>
</feature>
<dbReference type="EMBL" id="JARJCM010000028">
    <property type="protein sequence ID" value="KAJ7039138.1"/>
    <property type="molecule type" value="Genomic_DNA"/>
</dbReference>
<feature type="region of interest" description="Disordered" evidence="1">
    <location>
        <begin position="168"/>
        <end position="202"/>
    </location>
</feature>
<protein>
    <submittedName>
        <fullName evidence="2">Uncharacterized protein</fullName>
    </submittedName>
</protein>
<dbReference type="AlphaFoldDB" id="A0AAD6T7C9"/>
<keyword evidence="3" id="KW-1185">Reference proteome</keyword>
<feature type="compositionally biased region" description="Low complexity" evidence="1">
    <location>
        <begin position="384"/>
        <end position="421"/>
    </location>
</feature>
<comment type="caution">
    <text evidence="2">The sequence shown here is derived from an EMBL/GenBank/DDBJ whole genome shotgun (WGS) entry which is preliminary data.</text>
</comment>
<feature type="compositionally biased region" description="Polar residues" evidence="1">
    <location>
        <begin position="863"/>
        <end position="875"/>
    </location>
</feature>
<feature type="region of interest" description="Disordered" evidence="1">
    <location>
        <begin position="512"/>
        <end position="643"/>
    </location>
</feature>
<dbReference type="Proteomes" id="UP001218188">
    <property type="component" value="Unassembled WGS sequence"/>
</dbReference>
<feature type="compositionally biased region" description="Low complexity" evidence="1">
    <location>
        <begin position="322"/>
        <end position="334"/>
    </location>
</feature>
<feature type="compositionally biased region" description="Basic and acidic residues" evidence="1">
    <location>
        <begin position="480"/>
        <end position="496"/>
    </location>
</feature>
<sequence>MRRPLRILYSINGSPQYILARSSAPVPVEIIPPQGNSGASSSRSVAPAAPRFASASFKTCLNTICCSSPELIQDRNRDYSVYLLDPLETEYPPAQMNILPQTPTQEPPPEARVAVGLGFMSWELKSHETEAKLVTGTLKVSGTGQEVLEVIFSLRETISMEKASLPDALRSWSEPGPSSNHRREKKPGPYPSRKPKPNVPVTHSDMLLGAPIYIGPERVSGPGGIRKRNMEDEDVEVVDGPQRHHDPGKDPPPLFNLLAFLQAISPETERNKALGNILGLVHGSDGTAAMHPPAELESAMTLLSDLRASQYPQLFQPPPQPSHESQPAPQYPHSHPYPPPSHPPQLAAAAASSQHRQKSSSTDDEIVILNKENVNPTRDAKLLPAAEPSTTPASSSGPPPASSSRPFPASSSLPFPASSSAGPPPSHSTSFGPPPTASLSSTLFHTQQEPPTSRLGPLNQSSSQPLRRKRTLSEFMEEQEAARERERALKKDYYRQPERSMSEGDFAFLIATKATTKPKPKRRSKVRRRTVSTASSPGPEVEQELPVVVSASSPPRPPPKKFILPDWARTDTATQPRLAEDIVHKIEQEKKERKEEERKKREAKRRELRTERVERGEFGRRKRPGTAATAPVKPRRTLARTSSLVTANGVLLPAPVAASGEFPTFPTSRPPLSALPVGSPSRSAAQNNAPPCTPPRRRRANTISTPRDANSLFTPGSALFTPGSASWEARGTFDLGRHSVSPSRRARTEEPDKPTESSGDPESDEDDDDLLGQQLNSAFDELDFPPSSLPVASSDNDVDERLPNSSPEYDSDESDDEADALPPKQHWVGLPPSSPPPQSSPYLGPSPMDDDDVEESPLPTSDAEPTSELTSPDTEVTNYSIEELGKLLDIDDLANFFPATDTDNDNALDTASLFDQFTDNTHLELASSDSAQTMQNWGLDESNPDFDFTEFWESVRPLVDGSALPDTSTVAGESGPETEATFGIDNAKLAGDVHALFSGCLV</sequence>
<feature type="region of interest" description="Disordered" evidence="1">
    <location>
        <begin position="657"/>
        <end position="875"/>
    </location>
</feature>
<proteinExistence type="predicted"/>
<evidence type="ECO:0000313" key="3">
    <source>
        <dbReference type="Proteomes" id="UP001218188"/>
    </source>
</evidence>
<evidence type="ECO:0000256" key="1">
    <source>
        <dbReference type="SAM" id="MobiDB-lite"/>
    </source>
</evidence>
<feature type="compositionally biased region" description="Basic and acidic residues" evidence="1">
    <location>
        <begin position="746"/>
        <end position="755"/>
    </location>
</feature>
<gene>
    <name evidence="2" type="ORF">C8F04DRAFT_1087252</name>
</gene>
<dbReference type="PANTHER" id="PTHR39147:SF1">
    <property type="entry name" value="PROTEIN SPT21"/>
    <property type="match status" value="1"/>
</dbReference>
<accession>A0AAD6T7C9</accession>
<reference evidence="2" key="1">
    <citation type="submission" date="2023-03" db="EMBL/GenBank/DDBJ databases">
        <title>Massive genome expansion in bonnet fungi (Mycena s.s.) driven by repeated elements and novel gene families across ecological guilds.</title>
        <authorList>
            <consortium name="Lawrence Berkeley National Laboratory"/>
            <person name="Harder C.B."/>
            <person name="Miyauchi S."/>
            <person name="Viragh M."/>
            <person name="Kuo A."/>
            <person name="Thoen E."/>
            <person name="Andreopoulos B."/>
            <person name="Lu D."/>
            <person name="Skrede I."/>
            <person name="Drula E."/>
            <person name="Henrissat B."/>
            <person name="Morin E."/>
            <person name="Kohler A."/>
            <person name="Barry K."/>
            <person name="LaButti K."/>
            <person name="Morin E."/>
            <person name="Salamov A."/>
            <person name="Lipzen A."/>
            <person name="Mereny Z."/>
            <person name="Hegedus B."/>
            <person name="Baldrian P."/>
            <person name="Stursova M."/>
            <person name="Weitz H."/>
            <person name="Taylor A."/>
            <person name="Grigoriev I.V."/>
            <person name="Nagy L.G."/>
            <person name="Martin F."/>
            <person name="Kauserud H."/>
        </authorList>
    </citation>
    <scope>NUCLEOTIDE SEQUENCE</scope>
    <source>
        <strain evidence="2">CBHHK200</strain>
    </source>
</reference>
<name>A0AAD6T7C9_9AGAR</name>
<feature type="compositionally biased region" description="Low complexity" evidence="1">
    <location>
        <begin position="344"/>
        <end position="354"/>
    </location>
</feature>
<feature type="compositionally biased region" description="Pro residues" evidence="1">
    <location>
        <begin position="422"/>
        <end position="436"/>
    </location>
</feature>
<feature type="compositionally biased region" description="Basic residues" evidence="1">
    <location>
        <begin position="516"/>
        <end position="530"/>
    </location>
</feature>
<dbReference type="PANTHER" id="PTHR39147">
    <property type="entry name" value="PROTEIN SPT21"/>
    <property type="match status" value="1"/>
</dbReference>
<feature type="region of interest" description="Disordered" evidence="1">
    <location>
        <begin position="312"/>
        <end position="496"/>
    </location>
</feature>
<feature type="compositionally biased region" description="Polar residues" evidence="1">
    <location>
        <begin position="703"/>
        <end position="714"/>
    </location>
</feature>